<proteinExistence type="predicted"/>
<reference evidence="2" key="1">
    <citation type="journal article" date="2019" name="Int. J. Syst. Evol. Microbiol.">
        <title>The Global Catalogue of Microorganisms (GCM) 10K type strain sequencing project: providing services to taxonomists for standard genome sequencing and annotation.</title>
        <authorList>
            <consortium name="The Broad Institute Genomics Platform"/>
            <consortium name="The Broad Institute Genome Sequencing Center for Infectious Disease"/>
            <person name="Wu L."/>
            <person name="Ma J."/>
        </authorList>
    </citation>
    <scope>NUCLEOTIDE SEQUENCE [LARGE SCALE GENOMIC DNA]</scope>
    <source>
        <strain evidence="2">CGMCC 4.7608</strain>
    </source>
</reference>
<name>A0ABV8ZTU2_9NEIS</name>
<dbReference type="RefSeq" id="WP_231462363.1">
    <property type="nucleotide sequence ID" value="NZ_JAJOHW010000068.1"/>
</dbReference>
<protein>
    <submittedName>
        <fullName evidence="1">Uncharacterized protein</fullName>
    </submittedName>
</protein>
<keyword evidence="2" id="KW-1185">Reference proteome</keyword>
<accession>A0ABV8ZTU2</accession>
<comment type="caution">
    <text evidence="1">The sequence shown here is derived from an EMBL/GenBank/DDBJ whole genome shotgun (WGS) entry which is preliminary data.</text>
</comment>
<gene>
    <name evidence="1" type="ORF">ACFO0R_16000</name>
</gene>
<sequence length="145" mass="17329">MQQTHPFPRRRRYKLPAHEQQDTLLPFVSYLPERSYPHYWQMPAPDDDFAANVAYGRECAGHLLQWLKDNQPYAGGGLLSRIARDIDFDDIDGRGYWIGFFNLLEHALLLSALHLKVFPYVDHYHRTHEGRIWRRQLEERFGRKH</sequence>
<organism evidence="1 2">
    <name type="scientific">Chromobacterium aquaticum</name>
    <dbReference type="NCBI Taxonomy" id="467180"/>
    <lineage>
        <taxon>Bacteria</taxon>
        <taxon>Pseudomonadati</taxon>
        <taxon>Pseudomonadota</taxon>
        <taxon>Betaproteobacteria</taxon>
        <taxon>Neisseriales</taxon>
        <taxon>Chromobacteriaceae</taxon>
        <taxon>Chromobacterium</taxon>
    </lineage>
</organism>
<evidence type="ECO:0000313" key="2">
    <source>
        <dbReference type="Proteomes" id="UP001595999"/>
    </source>
</evidence>
<evidence type="ECO:0000313" key="1">
    <source>
        <dbReference type="EMBL" id="MFC4491114.1"/>
    </source>
</evidence>
<dbReference type="EMBL" id="JBHSEK010000011">
    <property type="protein sequence ID" value="MFC4491114.1"/>
    <property type="molecule type" value="Genomic_DNA"/>
</dbReference>
<dbReference type="Proteomes" id="UP001595999">
    <property type="component" value="Unassembled WGS sequence"/>
</dbReference>